<organism evidence="1 2">
    <name type="scientific">Avena sativa</name>
    <name type="common">Oat</name>
    <dbReference type="NCBI Taxonomy" id="4498"/>
    <lineage>
        <taxon>Eukaryota</taxon>
        <taxon>Viridiplantae</taxon>
        <taxon>Streptophyta</taxon>
        <taxon>Embryophyta</taxon>
        <taxon>Tracheophyta</taxon>
        <taxon>Spermatophyta</taxon>
        <taxon>Magnoliopsida</taxon>
        <taxon>Liliopsida</taxon>
        <taxon>Poales</taxon>
        <taxon>Poaceae</taxon>
        <taxon>BOP clade</taxon>
        <taxon>Pooideae</taxon>
        <taxon>Poodae</taxon>
        <taxon>Poeae</taxon>
        <taxon>Poeae Chloroplast Group 1 (Aveneae type)</taxon>
        <taxon>Aveninae</taxon>
        <taxon>Avena</taxon>
    </lineage>
</organism>
<name>A0ACD5TSZ3_AVESA</name>
<dbReference type="Proteomes" id="UP001732700">
    <property type="component" value="Chromosome 1D"/>
</dbReference>
<proteinExistence type="predicted"/>
<reference evidence="1" key="2">
    <citation type="submission" date="2025-09" db="UniProtKB">
        <authorList>
            <consortium name="EnsemblPlants"/>
        </authorList>
    </citation>
    <scope>IDENTIFICATION</scope>
</reference>
<reference evidence="1" key="1">
    <citation type="submission" date="2021-05" db="EMBL/GenBank/DDBJ databases">
        <authorList>
            <person name="Scholz U."/>
            <person name="Mascher M."/>
            <person name="Fiebig A."/>
        </authorList>
    </citation>
    <scope>NUCLEOTIDE SEQUENCE [LARGE SCALE GENOMIC DNA]</scope>
</reference>
<sequence length="342" mass="37826">MAAPSASAGPAPFKDVVGAAAGDDHITPPEEYEDIVSTLPTVTTFEGKVVLYQYQGGWVVQHRIRGLLSFRRRFAARSGDVLLASPPKCGTTWLKALSFATMARAAYPPNAADHPLLRLNPHDCVPFVDDLFSAGYHDQLEALPSPRIMNTHMHHAQLPPSATDNPNCKIVYVCREPKDMLVSMWHFVQNVRPITFSDLFELGCEGKTPDGPFWNHILGYWSASRSSPERVMFLQYEEMMDDPVGVVRELARFLGLPFSSAEQAAGLPDNIAKLCSMEVLKGLDANKIGTSGIHAKYPHKSYFRKGVGDWVNHMTPEMADRFDAIVDDNIRGSGLSFRSPLV</sequence>
<accession>A0ACD5TSZ3</accession>
<protein>
    <submittedName>
        <fullName evidence="1">Uncharacterized protein</fullName>
    </submittedName>
</protein>
<evidence type="ECO:0000313" key="1">
    <source>
        <dbReference type="EnsemblPlants" id="AVESA.00010b.r2.1DG0123730.1.CDS"/>
    </source>
</evidence>
<keyword evidence="2" id="KW-1185">Reference proteome</keyword>
<evidence type="ECO:0000313" key="2">
    <source>
        <dbReference type="Proteomes" id="UP001732700"/>
    </source>
</evidence>
<dbReference type="EnsemblPlants" id="AVESA.00010b.r2.1DG0123730.1">
    <property type="protein sequence ID" value="AVESA.00010b.r2.1DG0123730.1.CDS"/>
    <property type="gene ID" value="AVESA.00010b.r2.1DG0123730"/>
</dbReference>